<keyword evidence="2" id="KW-0732">Signal</keyword>
<feature type="compositionally biased region" description="Low complexity" evidence="1">
    <location>
        <begin position="80"/>
        <end position="108"/>
    </location>
</feature>
<dbReference type="Proteomes" id="UP000250235">
    <property type="component" value="Unassembled WGS sequence"/>
</dbReference>
<sequence length="108" mass="11664">MASYKFLCLLILISVSFSGMERASAARRLQNGPFFPGYNPTFPFPSIPTFGTPGLFSPLVPSPYTDPTTPSLPNFPQFPPTTTFPGVPNNPIVPDTPTFPTPETTTTP</sequence>
<feature type="region of interest" description="Disordered" evidence="1">
    <location>
        <begin position="61"/>
        <end position="108"/>
    </location>
</feature>
<accession>A0A2Z7CZI8</accession>
<gene>
    <name evidence="3" type="ORF">F511_14156</name>
</gene>
<feature type="signal peptide" evidence="2">
    <location>
        <begin position="1"/>
        <end position="25"/>
    </location>
</feature>
<evidence type="ECO:0000313" key="4">
    <source>
        <dbReference type="Proteomes" id="UP000250235"/>
    </source>
</evidence>
<evidence type="ECO:0000256" key="2">
    <source>
        <dbReference type="SAM" id="SignalP"/>
    </source>
</evidence>
<feature type="chain" id="PRO_5016288232" evidence="2">
    <location>
        <begin position="26"/>
        <end position="108"/>
    </location>
</feature>
<proteinExistence type="predicted"/>
<name>A0A2Z7CZI8_9LAMI</name>
<keyword evidence="4" id="KW-1185">Reference proteome</keyword>
<organism evidence="3 4">
    <name type="scientific">Dorcoceras hygrometricum</name>
    <dbReference type="NCBI Taxonomy" id="472368"/>
    <lineage>
        <taxon>Eukaryota</taxon>
        <taxon>Viridiplantae</taxon>
        <taxon>Streptophyta</taxon>
        <taxon>Embryophyta</taxon>
        <taxon>Tracheophyta</taxon>
        <taxon>Spermatophyta</taxon>
        <taxon>Magnoliopsida</taxon>
        <taxon>eudicotyledons</taxon>
        <taxon>Gunneridae</taxon>
        <taxon>Pentapetalae</taxon>
        <taxon>asterids</taxon>
        <taxon>lamiids</taxon>
        <taxon>Lamiales</taxon>
        <taxon>Gesneriaceae</taxon>
        <taxon>Didymocarpoideae</taxon>
        <taxon>Trichosporeae</taxon>
        <taxon>Loxocarpinae</taxon>
        <taxon>Dorcoceras</taxon>
    </lineage>
</organism>
<dbReference type="EMBL" id="KQ991137">
    <property type="protein sequence ID" value="KZV52260.1"/>
    <property type="molecule type" value="Genomic_DNA"/>
</dbReference>
<protein>
    <submittedName>
        <fullName evidence="3">Hydroxyproline-rich glycoprotein family protein</fullName>
    </submittedName>
</protein>
<evidence type="ECO:0000256" key="1">
    <source>
        <dbReference type="SAM" id="MobiDB-lite"/>
    </source>
</evidence>
<evidence type="ECO:0000313" key="3">
    <source>
        <dbReference type="EMBL" id="KZV52260.1"/>
    </source>
</evidence>
<dbReference type="AlphaFoldDB" id="A0A2Z7CZI8"/>
<reference evidence="3 4" key="1">
    <citation type="journal article" date="2015" name="Proc. Natl. Acad. Sci. U.S.A.">
        <title>The resurrection genome of Boea hygrometrica: A blueprint for survival of dehydration.</title>
        <authorList>
            <person name="Xiao L."/>
            <person name="Yang G."/>
            <person name="Zhang L."/>
            <person name="Yang X."/>
            <person name="Zhao S."/>
            <person name="Ji Z."/>
            <person name="Zhou Q."/>
            <person name="Hu M."/>
            <person name="Wang Y."/>
            <person name="Chen M."/>
            <person name="Xu Y."/>
            <person name="Jin H."/>
            <person name="Xiao X."/>
            <person name="Hu G."/>
            <person name="Bao F."/>
            <person name="Hu Y."/>
            <person name="Wan P."/>
            <person name="Li L."/>
            <person name="Deng X."/>
            <person name="Kuang T."/>
            <person name="Xiang C."/>
            <person name="Zhu J.K."/>
            <person name="Oliver M.J."/>
            <person name="He Y."/>
        </authorList>
    </citation>
    <scope>NUCLEOTIDE SEQUENCE [LARGE SCALE GENOMIC DNA]</scope>
    <source>
        <strain evidence="4">cv. XS01</strain>
    </source>
</reference>